<name>A0ABV6QXM7_9ACTN</name>
<dbReference type="InterPro" id="IPR009799">
    <property type="entry name" value="EthD_dom"/>
</dbReference>
<dbReference type="InterPro" id="IPR011008">
    <property type="entry name" value="Dimeric_a/b-barrel"/>
</dbReference>
<accession>A0ABV6QXM7</accession>
<protein>
    <submittedName>
        <fullName evidence="1">EthD family reductase</fullName>
    </submittedName>
</protein>
<dbReference type="Proteomes" id="UP001589890">
    <property type="component" value="Unassembled WGS sequence"/>
</dbReference>
<sequence>MTITYATPDDPAAFASHYLATHVPLVMQVPHLSAFSWTSPATSLAPRISPWRLISTSRTTTPAPFTTPTTVVIGEVVSVPLAAA</sequence>
<organism evidence="1 2">
    <name type="scientific">Kribbella deserti</name>
    <dbReference type="NCBI Taxonomy" id="1926257"/>
    <lineage>
        <taxon>Bacteria</taxon>
        <taxon>Bacillati</taxon>
        <taxon>Actinomycetota</taxon>
        <taxon>Actinomycetes</taxon>
        <taxon>Propionibacteriales</taxon>
        <taxon>Kribbellaceae</taxon>
        <taxon>Kribbella</taxon>
    </lineage>
</organism>
<dbReference type="EMBL" id="JBHLTC010000053">
    <property type="protein sequence ID" value="MFC0629399.1"/>
    <property type="molecule type" value="Genomic_DNA"/>
</dbReference>
<dbReference type="RefSeq" id="WP_380057409.1">
    <property type="nucleotide sequence ID" value="NZ_JBHLTC010000053.1"/>
</dbReference>
<evidence type="ECO:0000313" key="1">
    <source>
        <dbReference type="EMBL" id="MFC0629399.1"/>
    </source>
</evidence>
<comment type="caution">
    <text evidence="1">The sequence shown here is derived from an EMBL/GenBank/DDBJ whole genome shotgun (WGS) entry which is preliminary data.</text>
</comment>
<evidence type="ECO:0000313" key="2">
    <source>
        <dbReference type="Proteomes" id="UP001589890"/>
    </source>
</evidence>
<dbReference type="NCBIfam" id="TIGR02118">
    <property type="entry name" value="EthD family reductase"/>
    <property type="match status" value="1"/>
</dbReference>
<proteinExistence type="predicted"/>
<gene>
    <name evidence="1" type="ORF">ACFFGN_35370</name>
</gene>
<keyword evidence="2" id="KW-1185">Reference proteome</keyword>
<dbReference type="SUPFAM" id="SSF54909">
    <property type="entry name" value="Dimeric alpha+beta barrel"/>
    <property type="match status" value="1"/>
</dbReference>
<dbReference type="Gene3D" id="3.30.70.100">
    <property type="match status" value="1"/>
</dbReference>
<reference evidence="1 2" key="1">
    <citation type="submission" date="2024-09" db="EMBL/GenBank/DDBJ databases">
        <authorList>
            <person name="Sun Q."/>
            <person name="Mori K."/>
        </authorList>
    </citation>
    <scope>NUCLEOTIDE SEQUENCE [LARGE SCALE GENOMIC DNA]</scope>
    <source>
        <strain evidence="1 2">CGMCC 1.15906</strain>
    </source>
</reference>